<accession>A0A173MF49</accession>
<feature type="chain" id="PRO_5030022860" evidence="1">
    <location>
        <begin position="23"/>
        <end position="302"/>
    </location>
</feature>
<keyword evidence="1" id="KW-0732">Signal</keyword>
<dbReference type="AlphaFoldDB" id="A0A173MF49"/>
<dbReference type="STRING" id="477680.SAMN05421788_106299"/>
<dbReference type="EMBL" id="FTOR01000006">
    <property type="protein sequence ID" value="SIT25378.1"/>
    <property type="molecule type" value="Genomic_DNA"/>
</dbReference>
<dbReference type="Proteomes" id="UP000186917">
    <property type="component" value="Unassembled WGS sequence"/>
</dbReference>
<evidence type="ECO:0000256" key="1">
    <source>
        <dbReference type="SAM" id="SignalP"/>
    </source>
</evidence>
<reference evidence="3" key="1">
    <citation type="submission" date="2017-01" db="EMBL/GenBank/DDBJ databases">
        <authorList>
            <person name="Varghese N."/>
            <person name="Submissions S."/>
        </authorList>
    </citation>
    <scope>NUCLEOTIDE SEQUENCE [LARGE SCALE GENOMIC DNA]</scope>
    <source>
        <strain evidence="3">DSM 21054</strain>
    </source>
</reference>
<dbReference type="KEGG" id="fln:FLA_2248"/>
<protein>
    <submittedName>
        <fullName evidence="2">Type IX secretion system membrane protein, PorP/SprF family</fullName>
    </submittedName>
</protein>
<evidence type="ECO:0000313" key="2">
    <source>
        <dbReference type="EMBL" id="SIT25378.1"/>
    </source>
</evidence>
<dbReference type="NCBIfam" id="TIGR03519">
    <property type="entry name" value="T9SS_PorP_fam"/>
    <property type="match status" value="1"/>
</dbReference>
<dbReference type="OrthoDB" id="891773at2"/>
<dbReference type="RefSeq" id="WP_076380488.1">
    <property type="nucleotide sequence ID" value="NZ_AP017422.1"/>
</dbReference>
<gene>
    <name evidence="2" type="ORF">SAMN05421788_106299</name>
</gene>
<dbReference type="Pfam" id="PF11751">
    <property type="entry name" value="PorP_SprF"/>
    <property type="match status" value="1"/>
</dbReference>
<keyword evidence="3" id="KW-1185">Reference proteome</keyword>
<name>A0A173MF49_9BACT</name>
<proteinExistence type="predicted"/>
<evidence type="ECO:0000313" key="3">
    <source>
        <dbReference type="Proteomes" id="UP000186917"/>
    </source>
</evidence>
<sequence length="302" mass="32725">MKKYIAGFTFLFSAALALPGKAQLYYNNPVARFYRNTYLANPAYAGAQEQPFVYALVNRSWIGFDGAPTLVQLSGDMNFGKSSGAGIQLANDKSGVLKRSYAKFSYAYKIKLAGENHAVRLGFSLSAFRQQLDGSAIIDGGVVDAGAKQFNEQGWKADGDFGATYQFKGFAFSAAAFNLRQWFPDVNSNPANQETMNLMASYAWQPADNKQIELKPLVAARFFTKASSIIGGGAQFTYDKTVHASAIWQNTGNITGTVGLMLKSIGGEINFSYVTNNKQGYGQQFEVGLGIGLSGLKKESAE</sequence>
<feature type="signal peptide" evidence="1">
    <location>
        <begin position="1"/>
        <end position="22"/>
    </location>
</feature>
<organism evidence="2 3">
    <name type="scientific">Filimonas lacunae</name>
    <dbReference type="NCBI Taxonomy" id="477680"/>
    <lineage>
        <taxon>Bacteria</taxon>
        <taxon>Pseudomonadati</taxon>
        <taxon>Bacteroidota</taxon>
        <taxon>Chitinophagia</taxon>
        <taxon>Chitinophagales</taxon>
        <taxon>Chitinophagaceae</taxon>
        <taxon>Filimonas</taxon>
    </lineage>
</organism>
<dbReference type="InterPro" id="IPR019861">
    <property type="entry name" value="PorP/SprF_Bacteroidetes"/>
</dbReference>